<feature type="compositionally biased region" description="Pro residues" evidence="2">
    <location>
        <begin position="356"/>
        <end position="369"/>
    </location>
</feature>
<reference evidence="3" key="1">
    <citation type="submission" date="2021-11" db="EMBL/GenBank/DDBJ databases">
        <authorList>
            <consortium name="Genoscope - CEA"/>
            <person name="William W."/>
        </authorList>
    </citation>
    <scope>NUCLEOTIDE SEQUENCE</scope>
</reference>
<gene>
    <name evidence="3" type="ORF">PECAL_1P12010</name>
</gene>
<dbReference type="Proteomes" id="UP000789595">
    <property type="component" value="Unassembled WGS sequence"/>
</dbReference>
<keyword evidence="1" id="KW-0175">Coiled coil</keyword>
<dbReference type="AlphaFoldDB" id="A0A8J2S531"/>
<evidence type="ECO:0000256" key="2">
    <source>
        <dbReference type="SAM" id="MobiDB-lite"/>
    </source>
</evidence>
<feature type="region of interest" description="Disordered" evidence="2">
    <location>
        <begin position="245"/>
        <end position="296"/>
    </location>
</feature>
<sequence length="389" mass="41852">MASSYEISVESDGQKNESYKLRVSRDGRTWNAVKDQAQLDAFHARATRLGATNGVAFSTKPVELEAYLSDVARHASSSEKEELVSSFLEAEDDERGAERAFLEELAAVVPDAAARTKLADRFASYVATRDASTDADVALQRARDQAAREARDALSRKTAAILKAVRRTCDEHRRDRDRILAESAASVAAATREALSEGEKFDGLRALAMGAIQSAQGRADAQCARLTKENEALREELRDVVKRGVSDLSNSSTKDEPFAARKQQIVTSSSGSGSSGDSSGGSQRGSSNSEDGDEHHIGRAEPTAHAIVDSIVKATVESHGRDSVLAKRLVAAEERERSLLHHILELRAALMEQGGAPPPLPPTLPPRAPRPSTREVDDDVEDARGDASS</sequence>
<accession>A0A8J2S531</accession>
<feature type="region of interest" description="Disordered" evidence="2">
    <location>
        <begin position="351"/>
        <end position="389"/>
    </location>
</feature>
<feature type="coiled-coil region" evidence="1">
    <location>
        <begin position="216"/>
        <end position="243"/>
    </location>
</feature>
<evidence type="ECO:0000256" key="1">
    <source>
        <dbReference type="SAM" id="Coils"/>
    </source>
</evidence>
<evidence type="ECO:0000313" key="4">
    <source>
        <dbReference type="Proteomes" id="UP000789595"/>
    </source>
</evidence>
<keyword evidence="4" id="KW-1185">Reference proteome</keyword>
<evidence type="ECO:0000313" key="3">
    <source>
        <dbReference type="EMBL" id="CAH0364818.1"/>
    </source>
</evidence>
<dbReference type="EMBL" id="CAKKNE010000001">
    <property type="protein sequence ID" value="CAH0364818.1"/>
    <property type="molecule type" value="Genomic_DNA"/>
</dbReference>
<feature type="compositionally biased region" description="Low complexity" evidence="2">
    <location>
        <begin position="268"/>
        <end position="277"/>
    </location>
</feature>
<proteinExistence type="predicted"/>
<organism evidence="3 4">
    <name type="scientific">Pelagomonas calceolata</name>
    <dbReference type="NCBI Taxonomy" id="35677"/>
    <lineage>
        <taxon>Eukaryota</taxon>
        <taxon>Sar</taxon>
        <taxon>Stramenopiles</taxon>
        <taxon>Ochrophyta</taxon>
        <taxon>Pelagophyceae</taxon>
        <taxon>Pelagomonadales</taxon>
        <taxon>Pelagomonadaceae</taxon>
        <taxon>Pelagomonas</taxon>
    </lineage>
</organism>
<protein>
    <submittedName>
        <fullName evidence="3">Uncharacterized protein</fullName>
    </submittedName>
</protein>
<comment type="caution">
    <text evidence="3">The sequence shown here is derived from an EMBL/GenBank/DDBJ whole genome shotgun (WGS) entry which is preliminary data.</text>
</comment>
<feature type="region of interest" description="Disordered" evidence="2">
    <location>
        <begin position="1"/>
        <end position="20"/>
    </location>
</feature>
<name>A0A8J2S531_9STRA</name>